<feature type="compositionally biased region" description="Basic and acidic residues" evidence="1">
    <location>
        <begin position="67"/>
        <end position="76"/>
    </location>
</feature>
<dbReference type="AlphaFoldDB" id="A0AAF0IJ12"/>
<organism evidence="2 3">
    <name type="scientific">Emydomyces testavorans</name>
    <dbReference type="NCBI Taxonomy" id="2070801"/>
    <lineage>
        <taxon>Eukaryota</taxon>
        <taxon>Fungi</taxon>
        <taxon>Dikarya</taxon>
        <taxon>Ascomycota</taxon>
        <taxon>Pezizomycotina</taxon>
        <taxon>Eurotiomycetes</taxon>
        <taxon>Eurotiomycetidae</taxon>
        <taxon>Onygenales</taxon>
        <taxon>Nannizziopsiaceae</taxon>
        <taxon>Emydomyces</taxon>
    </lineage>
</organism>
<evidence type="ECO:0000313" key="2">
    <source>
        <dbReference type="EMBL" id="WEW59440.1"/>
    </source>
</evidence>
<evidence type="ECO:0000256" key="1">
    <source>
        <dbReference type="SAM" id="MobiDB-lite"/>
    </source>
</evidence>
<reference evidence="2" key="1">
    <citation type="submission" date="2023-03" db="EMBL/GenBank/DDBJ databases">
        <title>Emydomyces testavorans Genome Sequence.</title>
        <authorList>
            <person name="Hoyer L."/>
        </authorList>
    </citation>
    <scope>NUCLEOTIDE SEQUENCE</scope>
    <source>
        <strain evidence="2">16-2883</strain>
    </source>
</reference>
<feature type="region of interest" description="Disordered" evidence="1">
    <location>
        <begin position="35"/>
        <end position="76"/>
    </location>
</feature>
<feature type="compositionally biased region" description="Polar residues" evidence="1">
    <location>
        <begin position="37"/>
        <end position="47"/>
    </location>
</feature>
<dbReference type="EMBL" id="CP120629">
    <property type="protein sequence ID" value="WEW59440.1"/>
    <property type="molecule type" value="Genomic_DNA"/>
</dbReference>
<name>A0AAF0IJ12_9EURO</name>
<dbReference type="Proteomes" id="UP001219355">
    <property type="component" value="Chromosome 3"/>
</dbReference>
<proteinExistence type="predicted"/>
<evidence type="ECO:0000313" key="3">
    <source>
        <dbReference type="Proteomes" id="UP001219355"/>
    </source>
</evidence>
<protein>
    <submittedName>
        <fullName evidence="2">Uncharacterized protein</fullName>
    </submittedName>
</protein>
<sequence length="396" mass="44689">MSSPLLRPSRILSLRGTPRWNCTSSHTLRRGLANLSEDPQGTQSSANLEAAAGAESTPDQTGTDTTNNERKIGYDPERMTRERSSLFELFALSKIPVGNAGLGVKIDALGQLQITDPVKSRQKHKTALVLSAAPISLVERDFRRLLDPGKHIEGWRSDGGLEEIIPVRDPQTLRRKHGWILVFATPSAAQEYQARIHDLRVLLRHHLPLTSESKLQLPPAYTVSGARGFTLQDYTISTPWQYPSVIAHLSPFNEHIQETIDIHNNMRAPKQNGTRFYPVQISVDTRQLSNMSTKHIVQLVQWDAENRGVPWKLAEVQKPITHLTGDSPHKISDLEEGKKTATNGVDNWRIMFENPSEARRFARAWHRRPLPRFTGLPFCDPLPLLHVECLFRDEGF</sequence>
<feature type="compositionally biased region" description="Polar residues" evidence="1">
    <location>
        <begin position="57"/>
        <end position="66"/>
    </location>
</feature>
<gene>
    <name evidence="2" type="ORF">PRK78_004914</name>
</gene>
<accession>A0AAF0IJ12</accession>
<keyword evidence="3" id="KW-1185">Reference proteome</keyword>